<comment type="caution">
    <text evidence="2">The sequence shown here is derived from an EMBL/GenBank/DDBJ whole genome shotgun (WGS) entry which is preliminary data.</text>
</comment>
<dbReference type="Pfam" id="PF00194">
    <property type="entry name" value="Carb_anhydrase"/>
    <property type="match status" value="1"/>
</dbReference>
<dbReference type="SUPFAM" id="SSF51069">
    <property type="entry name" value="Carbonic anhydrase"/>
    <property type="match status" value="1"/>
</dbReference>
<dbReference type="InterPro" id="IPR036398">
    <property type="entry name" value="CA_dom_sf"/>
</dbReference>
<protein>
    <recommendedName>
        <fullName evidence="1">Alpha-carbonic anhydrase domain-containing protein</fullName>
    </recommendedName>
</protein>
<accession>A0ABD0NBM2</accession>
<gene>
    <name evidence="2" type="ORF">M9458_046362</name>
</gene>
<dbReference type="AlphaFoldDB" id="A0ABD0NBM2"/>
<evidence type="ECO:0000259" key="1">
    <source>
        <dbReference type="PROSITE" id="PS51144"/>
    </source>
</evidence>
<keyword evidence="3" id="KW-1185">Reference proteome</keyword>
<organism evidence="2 3">
    <name type="scientific">Cirrhinus mrigala</name>
    <name type="common">Mrigala</name>
    <dbReference type="NCBI Taxonomy" id="683832"/>
    <lineage>
        <taxon>Eukaryota</taxon>
        <taxon>Metazoa</taxon>
        <taxon>Chordata</taxon>
        <taxon>Craniata</taxon>
        <taxon>Vertebrata</taxon>
        <taxon>Euteleostomi</taxon>
        <taxon>Actinopterygii</taxon>
        <taxon>Neopterygii</taxon>
        <taxon>Teleostei</taxon>
        <taxon>Ostariophysi</taxon>
        <taxon>Cypriniformes</taxon>
        <taxon>Cyprinidae</taxon>
        <taxon>Labeoninae</taxon>
        <taxon>Labeonini</taxon>
        <taxon>Cirrhinus</taxon>
    </lineage>
</organism>
<feature type="domain" description="Alpha-carbonic anhydrase" evidence="1">
    <location>
        <begin position="1"/>
        <end position="54"/>
    </location>
</feature>
<dbReference type="Gene3D" id="3.10.200.10">
    <property type="entry name" value="Alpha carbonic anhydrase"/>
    <property type="match status" value="1"/>
</dbReference>
<name>A0ABD0NBM2_CIRMR</name>
<dbReference type="PROSITE" id="PS51144">
    <property type="entry name" value="ALPHA_CA_2"/>
    <property type="match status" value="1"/>
</dbReference>
<sequence>KHWAEKFPECGLNKQSPIDIQRRKVRYNPSLLQLELTGYEDLHGSFRMKNNGHS</sequence>
<proteinExistence type="predicted"/>
<evidence type="ECO:0000313" key="2">
    <source>
        <dbReference type="EMBL" id="KAL0158286.1"/>
    </source>
</evidence>
<feature type="non-terminal residue" evidence="2">
    <location>
        <position position="54"/>
    </location>
</feature>
<dbReference type="EMBL" id="JAMKFB020000023">
    <property type="protein sequence ID" value="KAL0158286.1"/>
    <property type="molecule type" value="Genomic_DNA"/>
</dbReference>
<feature type="non-terminal residue" evidence="2">
    <location>
        <position position="1"/>
    </location>
</feature>
<dbReference type="InterPro" id="IPR001148">
    <property type="entry name" value="CA_dom"/>
</dbReference>
<evidence type="ECO:0000313" key="3">
    <source>
        <dbReference type="Proteomes" id="UP001529510"/>
    </source>
</evidence>
<reference evidence="2 3" key="1">
    <citation type="submission" date="2024-05" db="EMBL/GenBank/DDBJ databases">
        <title>Genome sequencing and assembly of Indian major carp, Cirrhinus mrigala (Hamilton, 1822).</title>
        <authorList>
            <person name="Mohindra V."/>
            <person name="Chowdhury L.M."/>
            <person name="Lal K."/>
            <person name="Jena J.K."/>
        </authorList>
    </citation>
    <scope>NUCLEOTIDE SEQUENCE [LARGE SCALE GENOMIC DNA]</scope>
    <source>
        <strain evidence="2">CM1030</strain>
        <tissue evidence="2">Blood</tissue>
    </source>
</reference>
<dbReference type="Proteomes" id="UP001529510">
    <property type="component" value="Unassembled WGS sequence"/>
</dbReference>